<keyword evidence="5" id="KW-1185">Reference proteome</keyword>
<reference evidence="4 5" key="1">
    <citation type="submission" date="2016-11" db="EMBL/GenBank/DDBJ databases">
        <authorList>
            <person name="Jaros S."/>
            <person name="Januszkiewicz K."/>
            <person name="Wedrychowicz H."/>
        </authorList>
    </citation>
    <scope>NUCLEOTIDE SEQUENCE [LARGE SCALE GENOMIC DNA]</scope>
    <source>
        <strain evidence="4 5">DSM 18119</strain>
    </source>
</reference>
<name>A0A1M5AQI8_9BACT</name>
<organism evidence="4 5">
    <name type="scientific">Flavisolibacter ginsengisoli DSM 18119</name>
    <dbReference type="NCBI Taxonomy" id="1121884"/>
    <lineage>
        <taxon>Bacteria</taxon>
        <taxon>Pseudomonadati</taxon>
        <taxon>Bacteroidota</taxon>
        <taxon>Chitinophagia</taxon>
        <taxon>Chitinophagales</taxon>
        <taxon>Chitinophagaceae</taxon>
        <taxon>Flavisolibacter</taxon>
    </lineage>
</organism>
<dbReference type="EMBL" id="FQUU01000009">
    <property type="protein sequence ID" value="SHF32192.1"/>
    <property type="molecule type" value="Genomic_DNA"/>
</dbReference>
<accession>A0A1M5AQI8</accession>
<dbReference type="STRING" id="1121884.SAMN02745131_02306"/>
<dbReference type="AlphaFoldDB" id="A0A1M5AQI8"/>
<feature type="domain" description="Response regulatory" evidence="3">
    <location>
        <begin position="7"/>
        <end position="126"/>
    </location>
</feature>
<evidence type="ECO:0000313" key="4">
    <source>
        <dbReference type="EMBL" id="SHF32192.1"/>
    </source>
</evidence>
<dbReference type="SMART" id="SM00448">
    <property type="entry name" value="REC"/>
    <property type="match status" value="1"/>
</dbReference>
<dbReference type="InterPro" id="IPR001789">
    <property type="entry name" value="Sig_transdc_resp-reg_receiver"/>
</dbReference>
<keyword evidence="1 2" id="KW-0597">Phosphoprotein</keyword>
<dbReference type="OrthoDB" id="7631574at2"/>
<dbReference type="Gene3D" id="3.40.50.2300">
    <property type="match status" value="1"/>
</dbReference>
<dbReference type="InterPro" id="IPR050595">
    <property type="entry name" value="Bact_response_regulator"/>
</dbReference>
<evidence type="ECO:0000256" key="1">
    <source>
        <dbReference type="ARBA" id="ARBA00022553"/>
    </source>
</evidence>
<dbReference type="InterPro" id="IPR011006">
    <property type="entry name" value="CheY-like_superfamily"/>
</dbReference>
<dbReference type="Proteomes" id="UP000184048">
    <property type="component" value="Unassembled WGS sequence"/>
</dbReference>
<dbReference type="PANTHER" id="PTHR44591:SF3">
    <property type="entry name" value="RESPONSE REGULATORY DOMAIN-CONTAINING PROTEIN"/>
    <property type="match status" value="1"/>
</dbReference>
<gene>
    <name evidence="4" type="ORF">SAMN02745131_02306</name>
</gene>
<dbReference type="SUPFAM" id="SSF52172">
    <property type="entry name" value="CheY-like"/>
    <property type="match status" value="1"/>
</dbReference>
<dbReference type="PANTHER" id="PTHR44591">
    <property type="entry name" value="STRESS RESPONSE REGULATOR PROTEIN 1"/>
    <property type="match status" value="1"/>
</dbReference>
<feature type="modified residue" description="4-aspartylphosphate" evidence="2">
    <location>
        <position position="59"/>
    </location>
</feature>
<evidence type="ECO:0000313" key="5">
    <source>
        <dbReference type="Proteomes" id="UP000184048"/>
    </source>
</evidence>
<dbReference type="PROSITE" id="PS50110">
    <property type="entry name" value="RESPONSE_REGULATORY"/>
    <property type="match status" value="1"/>
</dbReference>
<dbReference type="Pfam" id="PF00072">
    <property type="entry name" value="Response_reg"/>
    <property type="match status" value="1"/>
</dbReference>
<sequence length="139" mass="15511">MPIHIPYILLIDDDEDDLEILSSSLKLLGLNIKIFNAGDKALAYLDSKIGALPILIILDYNMPRINGEQVLLLLKSNAYTRNIPVIMYSTTMSPIFEHAIMDLGAMACFTKPSSYSDFKKQAGLFRDLAVLFTPVTIMN</sequence>
<dbReference type="GO" id="GO:0000160">
    <property type="term" value="P:phosphorelay signal transduction system"/>
    <property type="evidence" value="ECO:0007669"/>
    <property type="project" value="InterPro"/>
</dbReference>
<evidence type="ECO:0000259" key="3">
    <source>
        <dbReference type="PROSITE" id="PS50110"/>
    </source>
</evidence>
<dbReference type="RefSeq" id="WP_072835488.1">
    <property type="nucleotide sequence ID" value="NZ_FQUU01000009.1"/>
</dbReference>
<protein>
    <submittedName>
        <fullName evidence="4">Response regulator receiver domain-containing protein</fullName>
    </submittedName>
</protein>
<evidence type="ECO:0000256" key="2">
    <source>
        <dbReference type="PROSITE-ProRule" id="PRU00169"/>
    </source>
</evidence>
<proteinExistence type="predicted"/>